<name>A0ABT1LJD7_9HYPH</name>
<dbReference type="EMBL" id="JANCLU010000034">
    <property type="protein sequence ID" value="MCP8941061.1"/>
    <property type="molecule type" value="Genomic_DNA"/>
</dbReference>
<gene>
    <name evidence="2" type="ORF">NK718_21270</name>
</gene>
<proteinExistence type="predicted"/>
<feature type="region of interest" description="Disordered" evidence="1">
    <location>
        <begin position="189"/>
        <end position="246"/>
    </location>
</feature>
<feature type="compositionally biased region" description="Basic and acidic residues" evidence="1">
    <location>
        <begin position="76"/>
        <end position="90"/>
    </location>
</feature>
<feature type="compositionally biased region" description="Gly residues" evidence="1">
    <location>
        <begin position="194"/>
        <end position="222"/>
    </location>
</feature>
<evidence type="ECO:0000256" key="1">
    <source>
        <dbReference type="SAM" id="MobiDB-lite"/>
    </source>
</evidence>
<feature type="region of interest" description="Disordered" evidence="1">
    <location>
        <begin position="14"/>
        <end position="99"/>
    </location>
</feature>
<evidence type="ECO:0000313" key="3">
    <source>
        <dbReference type="Proteomes" id="UP001205890"/>
    </source>
</evidence>
<reference evidence="2 3" key="1">
    <citation type="submission" date="2022-07" db="EMBL/GenBank/DDBJ databases">
        <authorList>
            <person name="Li W.-J."/>
            <person name="Deng Q.-Q."/>
        </authorList>
    </citation>
    <scope>NUCLEOTIDE SEQUENCE [LARGE SCALE GENOMIC DNA]</scope>
    <source>
        <strain evidence="2 3">SYSU M60028</strain>
    </source>
</reference>
<protein>
    <submittedName>
        <fullName evidence="2">Uncharacterized protein</fullName>
    </submittedName>
</protein>
<feature type="compositionally biased region" description="Gly residues" evidence="1">
    <location>
        <begin position="230"/>
        <end position="246"/>
    </location>
</feature>
<accession>A0ABT1LJD7</accession>
<comment type="caution">
    <text evidence="2">The sequence shown here is derived from an EMBL/GenBank/DDBJ whole genome shotgun (WGS) entry which is preliminary data.</text>
</comment>
<organism evidence="2 3">
    <name type="scientific">Alsobacter ponti</name>
    <dbReference type="NCBI Taxonomy" id="2962936"/>
    <lineage>
        <taxon>Bacteria</taxon>
        <taxon>Pseudomonadati</taxon>
        <taxon>Pseudomonadota</taxon>
        <taxon>Alphaproteobacteria</taxon>
        <taxon>Hyphomicrobiales</taxon>
        <taxon>Alsobacteraceae</taxon>
        <taxon>Alsobacter</taxon>
    </lineage>
</organism>
<sequence>RILAELSDLTPRLGALAGLDPAPAPTGTEVATETETARSELVVASEDPSPTAALPRDLEEVAALPPPRPAATADATPDKKPGQRTGERPRSRFARASRGASRAAAPFPVQLVSFLFSPFRSAGTRPSPVVSACEGGFRLAKRAGRMVRVACRAAPPAAVASRARSRFAGPISFGGASWLSEAGQGARTALDGTFSGGGGTGGGGGGGGPGGKGGGNGGGGGRGEGHGEGRGGGNGNDGGGGGGPKG</sequence>
<evidence type="ECO:0000313" key="2">
    <source>
        <dbReference type="EMBL" id="MCP8941061.1"/>
    </source>
</evidence>
<feature type="non-terminal residue" evidence="2">
    <location>
        <position position="1"/>
    </location>
</feature>
<keyword evidence="3" id="KW-1185">Reference proteome</keyword>
<dbReference type="Proteomes" id="UP001205890">
    <property type="component" value="Unassembled WGS sequence"/>
</dbReference>
<feature type="compositionally biased region" description="Low complexity" evidence="1">
    <location>
        <begin position="14"/>
        <end position="34"/>
    </location>
</feature>